<organism evidence="2 3">
    <name type="scientific">Ferrimonas aestuarii</name>
    <dbReference type="NCBI Taxonomy" id="2569539"/>
    <lineage>
        <taxon>Bacteria</taxon>
        <taxon>Pseudomonadati</taxon>
        <taxon>Pseudomonadota</taxon>
        <taxon>Gammaproteobacteria</taxon>
        <taxon>Alteromonadales</taxon>
        <taxon>Ferrimonadaceae</taxon>
        <taxon>Ferrimonas</taxon>
    </lineage>
</organism>
<protein>
    <submittedName>
        <fullName evidence="2">VOC family protein</fullName>
    </submittedName>
</protein>
<dbReference type="InterPro" id="IPR041581">
    <property type="entry name" value="Glyoxalase_6"/>
</dbReference>
<keyword evidence="3" id="KW-1185">Reference proteome</keyword>
<dbReference type="InterPro" id="IPR052164">
    <property type="entry name" value="Anthracycline_SecMetBiosynth"/>
</dbReference>
<dbReference type="PROSITE" id="PS51819">
    <property type="entry name" value="VOC"/>
    <property type="match status" value="1"/>
</dbReference>
<evidence type="ECO:0000259" key="1">
    <source>
        <dbReference type="PROSITE" id="PS51819"/>
    </source>
</evidence>
<evidence type="ECO:0000313" key="3">
    <source>
        <dbReference type="Proteomes" id="UP000305675"/>
    </source>
</evidence>
<comment type="caution">
    <text evidence="2">The sequence shown here is derived from an EMBL/GenBank/DDBJ whole genome shotgun (WGS) entry which is preliminary data.</text>
</comment>
<dbReference type="PANTHER" id="PTHR33993">
    <property type="entry name" value="GLYOXALASE-RELATED"/>
    <property type="match status" value="1"/>
</dbReference>
<gene>
    <name evidence="2" type="ORF">FCL42_11065</name>
</gene>
<reference evidence="2 3" key="1">
    <citation type="submission" date="2019-04" db="EMBL/GenBank/DDBJ databases">
        <authorList>
            <person name="Hwang J.C."/>
        </authorList>
    </citation>
    <scope>NUCLEOTIDE SEQUENCE [LARGE SCALE GENOMIC DNA]</scope>
    <source>
        <strain evidence="2 3">IMCC35002</strain>
    </source>
</reference>
<dbReference type="RefSeq" id="WP_136863485.1">
    <property type="nucleotide sequence ID" value="NZ_SWCJ01000007.1"/>
</dbReference>
<dbReference type="Proteomes" id="UP000305675">
    <property type="component" value="Unassembled WGS sequence"/>
</dbReference>
<dbReference type="InterPro" id="IPR037523">
    <property type="entry name" value="VOC_core"/>
</dbReference>
<dbReference type="EMBL" id="SWCJ01000007">
    <property type="protein sequence ID" value="TKB54685.1"/>
    <property type="molecule type" value="Genomic_DNA"/>
</dbReference>
<dbReference type="PANTHER" id="PTHR33993:SF5">
    <property type="entry name" value="GLYOXALASE"/>
    <property type="match status" value="1"/>
</dbReference>
<dbReference type="InterPro" id="IPR029068">
    <property type="entry name" value="Glyas_Bleomycin-R_OHBP_Dase"/>
</dbReference>
<name>A0A4U1BQ59_9GAMM</name>
<dbReference type="Gene3D" id="3.10.180.10">
    <property type="entry name" value="2,3-Dihydroxybiphenyl 1,2-Dioxygenase, domain 1"/>
    <property type="match status" value="1"/>
</dbReference>
<feature type="domain" description="VOC" evidence="1">
    <location>
        <begin position="6"/>
        <end position="120"/>
    </location>
</feature>
<accession>A0A4U1BQ59</accession>
<dbReference type="SUPFAM" id="SSF54593">
    <property type="entry name" value="Glyoxalase/Bleomycin resistance protein/Dihydroxybiphenyl dioxygenase"/>
    <property type="match status" value="1"/>
</dbReference>
<dbReference type="Pfam" id="PF18029">
    <property type="entry name" value="Glyoxalase_6"/>
    <property type="match status" value="1"/>
</dbReference>
<dbReference type="AlphaFoldDB" id="A0A4U1BQ59"/>
<proteinExistence type="predicted"/>
<dbReference type="OrthoDB" id="9799428at2"/>
<evidence type="ECO:0000313" key="2">
    <source>
        <dbReference type="EMBL" id="TKB54685.1"/>
    </source>
</evidence>
<sequence>MAKALGVGGVFFKSSNPKLLGEWYKQHLGMDVGEFGCNFEPAKLPENALTVWCAFDEQTRYFDPSERRYMINLIVDDLDGALAQVEQGGATLVAEVVEESYGRFGWFVDPEGNKIELWQPA</sequence>